<name>A0A4S8QK31_9HELO</name>
<evidence type="ECO:0000313" key="2">
    <source>
        <dbReference type="Proteomes" id="UP000308671"/>
    </source>
</evidence>
<organism evidence="1 2">
    <name type="scientific">Botrytis galanthina</name>
    <dbReference type="NCBI Taxonomy" id="278940"/>
    <lineage>
        <taxon>Eukaryota</taxon>
        <taxon>Fungi</taxon>
        <taxon>Dikarya</taxon>
        <taxon>Ascomycota</taxon>
        <taxon>Pezizomycotina</taxon>
        <taxon>Leotiomycetes</taxon>
        <taxon>Helotiales</taxon>
        <taxon>Sclerotiniaceae</taxon>
        <taxon>Botrytis</taxon>
    </lineage>
</organism>
<dbReference type="Proteomes" id="UP000308671">
    <property type="component" value="Unassembled WGS sequence"/>
</dbReference>
<proteinExistence type="predicted"/>
<dbReference type="AlphaFoldDB" id="A0A4S8QK31"/>
<keyword evidence="2" id="KW-1185">Reference proteome</keyword>
<reference evidence="1 2" key="1">
    <citation type="submission" date="2017-12" db="EMBL/GenBank/DDBJ databases">
        <title>Comparative genomics of Botrytis spp.</title>
        <authorList>
            <person name="Valero-Jimenez C.A."/>
            <person name="Tapia P."/>
            <person name="Veloso J."/>
            <person name="Silva-Moreno E."/>
            <person name="Staats M."/>
            <person name="Valdes J.H."/>
            <person name="Van Kan J.A.L."/>
        </authorList>
    </citation>
    <scope>NUCLEOTIDE SEQUENCE [LARGE SCALE GENOMIC DNA]</scope>
    <source>
        <strain evidence="1 2">MUCL435</strain>
    </source>
</reference>
<accession>A0A4S8QK31</accession>
<dbReference type="OrthoDB" id="10453999at2759"/>
<sequence length="114" mass="13168">MLEASLNSIRPSRIIEESIAGFNTVEMFNPELLLSEKLLMLDPGYQRFFPGEAIPDGIIEALAMMHEAESLRKSKEQLFNYYTITWETENDYIIIHLLPEETQTILRGGLELYD</sequence>
<comment type="caution">
    <text evidence="1">The sequence shown here is derived from an EMBL/GenBank/DDBJ whole genome shotgun (WGS) entry which is preliminary data.</text>
</comment>
<dbReference type="EMBL" id="PQXL01001181">
    <property type="protein sequence ID" value="THV43672.1"/>
    <property type="molecule type" value="Genomic_DNA"/>
</dbReference>
<evidence type="ECO:0000313" key="1">
    <source>
        <dbReference type="EMBL" id="THV43672.1"/>
    </source>
</evidence>
<gene>
    <name evidence="1" type="ORF">BGAL_1186g00020</name>
</gene>
<protein>
    <submittedName>
        <fullName evidence="1">Uncharacterized protein</fullName>
    </submittedName>
</protein>